<evidence type="ECO:0000313" key="2">
    <source>
        <dbReference type="EMBL" id="MPY37400.1"/>
    </source>
</evidence>
<name>A0A5N8VQ38_9ACTN</name>
<sequence length="239" mass="24770">MTGHDHTPAPGTAGPPTALVARRAPATARAAVLFLHGGAADGRTRSRPWHLAAVRMRPFTAAVSAALSDDGVFLGEVRYRVRGWNGEDADPLRDARRALDELSGLVGDVPVVLVGHSMGGRAALRAAAAPQVRAVLALAPWCPDGEPVTQLRGKDVFVLHGDRDRTTDPHASVAYVRRAREAGARAGVVLVKNGDHAMLRRGGSWHRTAGSAVAALLSPGAPAPDLLATAFAATGPGVL</sequence>
<dbReference type="OrthoDB" id="3366509at2"/>
<accession>A0A5N8VQ38</accession>
<organism evidence="2 3">
    <name type="scientific">Streptomyces adustus</name>
    <dbReference type="NCBI Taxonomy" id="1609272"/>
    <lineage>
        <taxon>Bacteria</taxon>
        <taxon>Bacillati</taxon>
        <taxon>Actinomycetota</taxon>
        <taxon>Actinomycetes</taxon>
        <taxon>Kitasatosporales</taxon>
        <taxon>Streptomycetaceae</taxon>
        <taxon>Streptomyces</taxon>
    </lineage>
</organism>
<dbReference type="AlphaFoldDB" id="A0A5N8VQ38"/>
<feature type="domain" description="AB hydrolase-1" evidence="1">
    <location>
        <begin position="32"/>
        <end position="147"/>
    </location>
</feature>
<evidence type="ECO:0000313" key="3">
    <source>
        <dbReference type="Proteomes" id="UP000325849"/>
    </source>
</evidence>
<gene>
    <name evidence="2" type="ORF">FNH09_41185</name>
</gene>
<dbReference type="SUPFAM" id="SSF53474">
    <property type="entry name" value="alpha/beta-Hydrolases"/>
    <property type="match status" value="1"/>
</dbReference>
<keyword evidence="3" id="KW-1185">Reference proteome</keyword>
<evidence type="ECO:0000259" key="1">
    <source>
        <dbReference type="Pfam" id="PF12697"/>
    </source>
</evidence>
<reference evidence="2 3" key="1">
    <citation type="submission" date="2019-07" db="EMBL/GenBank/DDBJ databases">
        <title>New species of Amycolatopsis and Streptomyces.</title>
        <authorList>
            <person name="Duangmal K."/>
            <person name="Teo W.F.A."/>
            <person name="Lipun K."/>
        </authorList>
    </citation>
    <scope>NUCLEOTIDE SEQUENCE [LARGE SCALE GENOMIC DNA]</scope>
    <source>
        <strain evidence="2 3">NBRC 109810</strain>
    </source>
</reference>
<dbReference type="InterPro" id="IPR029058">
    <property type="entry name" value="AB_hydrolase_fold"/>
</dbReference>
<dbReference type="Proteomes" id="UP000325849">
    <property type="component" value="Unassembled WGS sequence"/>
</dbReference>
<dbReference type="EMBL" id="VJZD01000309">
    <property type="protein sequence ID" value="MPY37400.1"/>
    <property type="molecule type" value="Genomic_DNA"/>
</dbReference>
<dbReference type="RefSeq" id="WP_152894984.1">
    <property type="nucleotide sequence ID" value="NZ_VJZD01000309.1"/>
</dbReference>
<comment type="caution">
    <text evidence="2">The sequence shown here is derived from an EMBL/GenBank/DDBJ whole genome shotgun (WGS) entry which is preliminary data.</text>
</comment>
<keyword evidence="2" id="KW-0378">Hydrolase</keyword>
<dbReference type="Gene3D" id="3.40.50.1820">
    <property type="entry name" value="alpha/beta hydrolase"/>
    <property type="match status" value="1"/>
</dbReference>
<dbReference type="InterPro" id="IPR000073">
    <property type="entry name" value="AB_hydrolase_1"/>
</dbReference>
<protein>
    <submittedName>
        <fullName evidence="2">Alpha/beta fold hydrolase</fullName>
    </submittedName>
</protein>
<dbReference type="GO" id="GO:0016787">
    <property type="term" value="F:hydrolase activity"/>
    <property type="evidence" value="ECO:0007669"/>
    <property type="project" value="UniProtKB-KW"/>
</dbReference>
<dbReference type="Pfam" id="PF12697">
    <property type="entry name" value="Abhydrolase_6"/>
    <property type="match status" value="1"/>
</dbReference>
<proteinExistence type="predicted"/>